<dbReference type="Pfam" id="PF03845">
    <property type="entry name" value="Spore_permease"/>
    <property type="match status" value="1"/>
</dbReference>
<evidence type="ECO:0000256" key="3">
    <source>
        <dbReference type="ARBA" id="ARBA00022448"/>
    </source>
</evidence>
<keyword evidence="6 8" id="KW-1133">Transmembrane helix</keyword>
<feature type="transmembrane region" description="Helical" evidence="8">
    <location>
        <begin position="281"/>
        <end position="303"/>
    </location>
</feature>
<evidence type="ECO:0000313" key="10">
    <source>
        <dbReference type="Proteomes" id="UP001525021"/>
    </source>
</evidence>
<protein>
    <submittedName>
        <fullName evidence="9">Spore germination protein</fullName>
    </submittedName>
</protein>
<evidence type="ECO:0000256" key="2">
    <source>
        <dbReference type="ARBA" id="ARBA00007998"/>
    </source>
</evidence>
<feature type="transmembrane region" description="Helical" evidence="8">
    <location>
        <begin position="315"/>
        <end position="333"/>
    </location>
</feature>
<feature type="transmembrane region" description="Helical" evidence="8">
    <location>
        <begin position="50"/>
        <end position="71"/>
    </location>
</feature>
<feature type="transmembrane region" description="Helical" evidence="8">
    <location>
        <begin position="230"/>
        <end position="252"/>
    </location>
</feature>
<keyword evidence="7 8" id="KW-0472">Membrane</keyword>
<keyword evidence="3" id="KW-0813">Transport</keyword>
<gene>
    <name evidence="9" type="ORF">NXZ79_10485</name>
</gene>
<comment type="similarity">
    <text evidence="2">Belongs to the amino acid-polyamine-organocation (APC) superfamily. Spore germination protein (SGP) (TC 2.A.3.9) family.</text>
</comment>
<evidence type="ECO:0000256" key="1">
    <source>
        <dbReference type="ARBA" id="ARBA00004141"/>
    </source>
</evidence>
<keyword evidence="10" id="KW-1185">Reference proteome</keyword>
<evidence type="ECO:0000256" key="6">
    <source>
        <dbReference type="ARBA" id="ARBA00022989"/>
    </source>
</evidence>
<evidence type="ECO:0000256" key="7">
    <source>
        <dbReference type="ARBA" id="ARBA00023136"/>
    </source>
</evidence>
<dbReference type="EMBL" id="JANTOO010000010">
    <property type="protein sequence ID" value="MCS1396454.1"/>
    <property type="molecule type" value="Genomic_DNA"/>
</dbReference>
<evidence type="ECO:0000313" key="9">
    <source>
        <dbReference type="EMBL" id="MCS1396454.1"/>
    </source>
</evidence>
<accession>A0ABT2DNV6</accession>
<dbReference type="PANTHER" id="PTHR34975">
    <property type="entry name" value="SPORE GERMINATION PROTEIN A2"/>
    <property type="match status" value="1"/>
</dbReference>
<feature type="transmembrane region" description="Helical" evidence="8">
    <location>
        <begin position="345"/>
        <end position="368"/>
    </location>
</feature>
<dbReference type="RefSeq" id="WP_036161495.1">
    <property type="nucleotide sequence ID" value="NZ_JANTOO010000010.1"/>
</dbReference>
<evidence type="ECO:0000256" key="4">
    <source>
        <dbReference type="ARBA" id="ARBA00022544"/>
    </source>
</evidence>
<feature type="transmembrane region" description="Helical" evidence="8">
    <location>
        <begin position="126"/>
        <end position="143"/>
    </location>
</feature>
<comment type="caution">
    <text evidence="9">The sequence shown here is derived from an EMBL/GenBank/DDBJ whole genome shotgun (WGS) entry which is preliminary data.</text>
</comment>
<name>A0ABT2DNV6_9BACI</name>
<proteinExistence type="inferred from homology"/>
<dbReference type="InterPro" id="IPR004761">
    <property type="entry name" value="Spore_GerAB"/>
</dbReference>
<sequence>MKEDGKKMKSLTNLTTLTTFQLTFLIMQAQIGVGILGLPSDVFSMSKQDSWMSVLVSGIVIQILILMIWSLGRRFPSKSLFHYSTQLVGKVAGNSINIVYIIYAVMVASLVLMYSSAIIKMWVLPLTPRWIVIVLLTLTAIYIGKGTVSEISNFFVMVSTLIILLIIISFIVMLTYPAEWRFLFPIGHSGFGNILKGAKEAYFSMLGFELLLILYPYFQHIGEKKILFSASIANLCVTLLYTFLTVVTVVIFSPEELLSIPQPVLYYVKSLYLQIVERIDLLFISLWVINVITSLTSYIFLATEGCSITFSKKRRTVFIFLIGIIASGVSIIPNKESEIDLVNKAVIIMSYVTLLTIPLFLFVISLLFRKSERA</sequence>
<keyword evidence="5 8" id="KW-0812">Transmembrane</keyword>
<keyword evidence="4" id="KW-0309">Germination</keyword>
<feature type="transmembrane region" description="Helical" evidence="8">
    <location>
        <begin position="155"/>
        <end position="176"/>
    </location>
</feature>
<dbReference type="PANTHER" id="PTHR34975:SF2">
    <property type="entry name" value="SPORE GERMINATION PROTEIN A2"/>
    <property type="match status" value="1"/>
</dbReference>
<dbReference type="NCBIfam" id="TIGR00912">
    <property type="entry name" value="2A0309"/>
    <property type="match status" value="1"/>
</dbReference>
<evidence type="ECO:0000256" key="8">
    <source>
        <dbReference type="SAM" id="Phobius"/>
    </source>
</evidence>
<evidence type="ECO:0000256" key="5">
    <source>
        <dbReference type="ARBA" id="ARBA00022692"/>
    </source>
</evidence>
<organism evidence="9 10">
    <name type="scientific">Lysinibacillus pinottii</name>
    <dbReference type="NCBI Taxonomy" id="2973932"/>
    <lineage>
        <taxon>Bacteria</taxon>
        <taxon>Bacillati</taxon>
        <taxon>Bacillota</taxon>
        <taxon>Bacilli</taxon>
        <taxon>Bacillales</taxon>
        <taxon>Bacillaceae</taxon>
        <taxon>Lysinibacillus</taxon>
    </lineage>
</organism>
<feature type="transmembrane region" description="Helical" evidence="8">
    <location>
        <begin position="201"/>
        <end position="218"/>
    </location>
</feature>
<feature type="transmembrane region" description="Helical" evidence="8">
    <location>
        <begin position="91"/>
        <end position="114"/>
    </location>
</feature>
<comment type="subcellular location">
    <subcellularLocation>
        <location evidence="1">Membrane</location>
        <topology evidence="1">Multi-pass membrane protein</topology>
    </subcellularLocation>
</comment>
<dbReference type="Gene3D" id="1.20.1740.10">
    <property type="entry name" value="Amino acid/polyamine transporter I"/>
    <property type="match status" value="1"/>
</dbReference>
<dbReference type="Proteomes" id="UP001525021">
    <property type="component" value="Unassembled WGS sequence"/>
</dbReference>
<reference evidence="9 10" key="1">
    <citation type="submission" date="2022-08" db="EMBL/GenBank/DDBJ databases">
        <title>Lysinibacillus sequencing.</title>
        <authorList>
            <person name="Dunlap C."/>
        </authorList>
    </citation>
    <scope>NUCLEOTIDE SEQUENCE [LARGE SCALE GENOMIC DNA]</scope>
    <source>
        <strain evidence="9 10">PB211</strain>
    </source>
</reference>
<feature type="transmembrane region" description="Helical" evidence="8">
    <location>
        <begin position="12"/>
        <end position="38"/>
    </location>
</feature>